<dbReference type="PANTHER" id="PTHR11364">
    <property type="entry name" value="THIOSULFATE SULFERTANSFERASE"/>
    <property type="match status" value="1"/>
</dbReference>
<keyword evidence="1 4" id="KW-0808">Transferase</keyword>
<dbReference type="SMART" id="SM00450">
    <property type="entry name" value="RHOD"/>
    <property type="match status" value="2"/>
</dbReference>
<evidence type="ECO:0000313" key="5">
    <source>
        <dbReference type="Proteomes" id="UP000016569"/>
    </source>
</evidence>
<dbReference type="InterPro" id="IPR036873">
    <property type="entry name" value="Rhodanese-like_dom_sf"/>
</dbReference>
<evidence type="ECO:0000256" key="2">
    <source>
        <dbReference type="ARBA" id="ARBA00022737"/>
    </source>
</evidence>
<dbReference type="SUPFAM" id="SSF52821">
    <property type="entry name" value="Rhodanese/Cell cycle control phosphatase"/>
    <property type="match status" value="2"/>
</dbReference>
<dbReference type="FunFam" id="3.40.250.10:FF:000001">
    <property type="entry name" value="Sulfurtransferase"/>
    <property type="match status" value="1"/>
</dbReference>
<proteinExistence type="predicted"/>
<dbReference type="Proteomes" id="UP000016569">
    <property type="component" value="Unassembled WGS sequence"/>
</dbReference>
<dbReference type="NCBIfam" id="NF008557">
    <property type="entry name" value="PRK11493.1"/>
    <property type="match status" value="1"/>
</dbReference>
<sequence length="276" mass="29487">MVHHPLLSTDELAALLDAPDVRIIDASWRMDGSRPGDDEPRIPGAVRFDLDAVADTASPLPHMLPSSEAFAAAVGAMGIDQQDHIVVYDERGLFSAARVWWTFRTMGARRVQVLDGGLPKWMAEGRPVETGPGTPTPHAVFNTDFQAARVAGLMQVRRAMDDPATQVIDARPAARFRGEADEPRPGLRSGHMPKAVNLPFVEVLSPDGTLRTPAELAAIFHRAGLAPGQSVITTCGSGVTAAILTLALAVLGRDSAVYDGSWAEWGARPDVPVHAE</sequence>
<organism evidence="4 5">
    <name type="scientific">Brevundimonas abyssalis TAR-001</name>
    <dbReference type="NCBI Taxonomy" id="1391729"/>
    <lineage>
        <taxon>Bacteria</taxon>
        <taxon>Pseudomonadati</taxon>
        <taxon>Pseudomonadota</taxon>
        <taxon>Alphaproteobacteria</taxon>
        <taxon>Caulobacterales</taxon>
        <taxon>Caulobacteraceae</taxon>
        <taxon>Brevundimonas</taxon>
    </lineage>
</organism>
<evidence type="ECO:0000259" key="3">
    <source>
        <dbReference type="PROSITE" id="PS50206"/>
    </source>
</evidence>
<accession>A0A8E0NAM9</accession>
<dbReference type="PROSITE" id="PS50206">
    <property type="entry name" value="RHODANESE_3"/>
    <property type="match status" value="2"/>
</dbReference>
<reference evidence="5" key="1">
    <citation type="journal article" date="2013" name="Genome Announc.">
        <title>Draft Genome Sequence of the Dimorphic Prosthecate Bacterium Brevundimonas abyssalis TAR-001T.</title>
        <authorList>
            <person name="Tsubouchi T."/>
            <person name="Nishi S."/>
            <person name="Usui K."/>
            <person name="Shimane Y."/>
            <person name="Takaki Y."/>
            <person name="Maruyama T."/>
            <person name="Hatada Y."/>
        </authorList>
    </citation>
    <scope>NUCLEOTIDE SEQUENCE [LARGE SCALE GENOMIC DNA]</scope>
    <source>
        <strain evidence="5">TAR-001</strain>
    </source>
</reference>
<dbReference type="Pfam" id="PF00581">
    <property type="entry name" value="Rhodanese"/>
    <property type="match status" value="2"/>
</dbReference>
<evidence type="ECO:0000256" key="1">
    <source>
        <dbReference type="ARBA" id="ARBA00022679"/>
    </source>
</evidence>
<dbReference type="Gene3D" id="3.40.250.10">
    <property type="entry name" value="Rhodanese-like domain"/>
    <property type="match status" value="2"/>
</dbReference>
<dbReference type="PANTHER" id="PTHR11364:SF27">
    <property type="entry name" value="SULFURTRANSFERASE"/>
    <property type="match status" value="1"/>
</dbReference>
<dbReference type="RefSeq" id="WP_021696023.1">
    <property type="nucleotide sequence ID" value="NZ_BATC01000002.1"/>
</dbReference>
<feature type="domain" description="Rhodanese" evidence="3">
    <location>
        <begin position="161"/>
        <end position="274"/>
    </location>
</feature>
<dbReference type="CDD" id="cd01449">
    <property type="entry name" value="TST_Repeat_2"/>
    <property type="match status" value="1"/>
</dbReference>
<dbReference type="InterPro" id="IPR001763">
    <property type="entry name" value="Rhodanese-like_dom"/>
</dbReference>
<dbReference type="InterPro" id="IPR045078">
    <property type="entry name" value="TST/MPST-like"/>
</dbReference>
<feature type="domain" description="Rhodanese" evidence="3">
    <location>
        <begin position="17"/>
        <end position="130"/>
    </location>
</feature>
<dbReference type="GO" id="GO:0004792">
    <property type="term" value="F:thiosulfate-cyanide sulfurtransferase activity"/>
    <property type="evidence" value="ECO:0007669"/>
    <property type="project" value="TreeGrafter"/>
</dbReference>
<dbReference type="OrthoDB" id="9781034at2"/>
<name>A0A8E0NAM9_9CAUL</name>
<dbReference type="EMBL" id="BATC01000002">
    <property type="protein sequence ID" value="GAD57927.1"/>
    <property type="molecule type" value="Genomic_DNA"/>
</dbReference>
<keyword evidence="2" id="KW-0677">Repeat</keyword>
<keyword evidence="5" id="KW-1185">Reference proteome</keyword>
<comment type="caution">
    <text evidence="4">The sequence shown here is derived from an EMBL/GenBank/DDBJ whole genome shotgun (WGS) entry which is preliminary data.</text>
</comment>
<dbReference type="CDD" id="cd01448">
    <property type="entry name" value="TST_Repeat_1"/>
    <property type="match status" value="1"/>
</dbReference>
<protein>
    <submittedName>
        <fullName evidence="4">Thiosulfate sulfurtransferase, rhodanese</fullName>
    </submittedName>
</protein>
<evidence type="ECO:0000313" key="4">
    <source>
        <dbReference type="EMBL" id="GAD57927.1"/>
    </source>
</evidence>
<gene>
    <name evidence="4" type="ORF">MBEBAB_0177</name>
</gene>
<dbReference type="AlphaFoldDB" id="A0A8E0NAM9"/>